<dbReference type="GeneID" id="19341285"/>
<gene>
    <name evidence="1" type="ORF">MYCFIDRAFT_77225</name>
</gene>
<dbReference type="AlphaFoldDB" id="M3A7B6"/>
<organism evidence="1 2">
    <name type="scientific">Pseudocercospora fijiensis (strain CIRAD86)</name>
    <name type="common">Black leaf streak disease fungus</name>
    <name type="synonym">Mycosphaerella fijiensis</name>
    <dbReference type="NCBI Taxonomy" id="383855"/>
    <lineage>
        <taxon>Eukaryota</taxon>
        <taxon>Fungi</taxon>
        <taxon>Dikarya</taxon>
        <taxon>Ascomycota</taxon>
        <taxon>Pezizomycotina</taxon>
        <taxon>Dothideomycetes</taxon>
        <taxon>Dothideomycetidae</taxon>
        <taxon>Mycosphaerellales</taxon>
        <taxon>Mycosphaerellaceae</taxon>
        <taxon>Pseudocercospora</taxon>
    </lineage>
</organism>
<dbReference type="eggNOG" id="ENOG502SVRN">
    <property type="taxonomic scope" value="Eukaryota"/>
</dbReference>
<accession>M3A7B6</accession>
<reference evidence="1 2" key="1">
    <citation type="journal article" date="2012" name="PLoS Pathog.">
        <title>Diverse lifestyles and strategies of plant pathogenesis encoded in the genomes of eighteen Dothideomycetes fungi.</title>
        <authorList>
            <person name="Ohm R.A."/>
            <person name="Feau N."/>
            <person name="Henrissat B."/>
            <person name="Schoch C.L."/>
            <person name="Horwitz B.A."/>
            <person name="Barry K.W."/>
            <person name="Condon B.J."/>
            <person name="Copeland A.C."/>
            <person name="Dhillon B."/>
            <person name="Glaser F."/>
            <person name="Hesse C.N."/>
            <person name="Kosti I."/>
            <person name="LaButti K."/>
            <person name="Lindquist E.A."/>
            <person name="Lucas S."/>
            <person name="Salamov A.A."/>
            <person name="Bradshaw R.E."/>
            <person name="Ciuffetti L."/>
            <person name="Hamelin R.C."/>
            <person name="Kema G.H.J."/>
            <person name="Lawrence C."/>
            <person name="Scott J.A."/>
            <person name="Spatafora J.W."/>
            <person name="Turgeon B.G."/>
            <person name="de Wit P.J.G.M."/>
            <person name="Zhong S."/>
            <person name="Goodwin S.B."/>
            <person name="Grigoriev I.V."/>
        </authorList>
    </citation>
    <scope>NUCLEOTIDE SEQUENCE [LARGE SCALE GENOMIC DNA]</scope>
    <source>
        <strain evidence="1 2">CIRAD86</strain>
    </source>
</reference>
<dbReference type="EMBL" id="KB446556">
    <property type="protein sequence ID" value="EME86984.1"/>
    <property type="molecule type" value="Genomic_DNA"/>
</dbReference>
<protein>
    <submittedName>
        <fullName evidence="1">Uncharacterized protein</fullName>
    </submittedName>
</protein>
<evidence type="ECO:0000313" key="2">
    <source>
        <dbReference type="Proteomes" id="UP000016932"/>
    </source>
</evidence>
<keyword evidence="2" id="KW-1185">Reference proteome</keyword>
<dbReference type="Proteomes" id="UP000016932">
    <property type="component" value="Unassembled WGS sequence"/>
</dbReference>
<evidence type="ECO:0000313" key="1">
    <source>
        <dbReference type="EMBL" id="EME86984.1"/>
    </source>
</evidence>
<dbReference type="STRING" id="383855.M3A7B6"/>
<dbReference type="HOGENOM" id="CLU_1111786_0_0_1"/>
<dbReference type="VEuPathDB" id="FungiDB:MYCFIDRAFT_77225"/>
<dbReference type="OrthoDB" id="3646623at2759"/>
<dbReference type="KEGG" id="pfj:MYCFIDRAFT_77225"/>
<sequence>MTSPIKTYEIINQNTFRAKHFEVRQNGIPILWINTQSHFLEPPQINIQTQSSNGPILAAAKLRAMKSGCRVIVGNPDATSKEQWNDVAKENFRGNCYGFSCGGRRFLWKRTHQKALGASTWGSTDFKLIDSTSPETILAVSIKPICWSLESRSLKFYTELGQELELMAMAAIMGIEEKNRRNKNAAAASGKTHFRELRVSMGIEFTNVPDGTTETDEDIDSDSHGRGLEVRASSEKVLKVAKITWWLLRT</sequence>
<name>M3A7B6_PSEFD</name>
<proteinExistence type="predicted"/>
<dbReference type="RefSeq" id="XP_007922755.1">
    <property type="nucleotide sequence ID" value="XM_007924564.1"/>
</dbReference>